<evidence type="ECO:0000256" key="2">
    <source>
        <dbReference type="PIRSR" id="PIRSR015853-2"/>
    </source>
</evidence>
<gene>
    <name evidence="3" type="ORF">EDM52_04425</name>
</gene>
<keyword evidence="3" id="KW-0031">Aminopeptidase</keyword>
<feature type="binding site" evidence="2">
    <location>
        <position position="60"/>
    </location>
    <ligand>
        <name>Zn(2+)</name>
        <dbReference type="ChEBI" id="CHEBI:29105"/>
        <label>2</label>
    </ligand>
</feature>
<feature type="binding site" evidence="2">
    <location>
        <position position="104"/>
    </location>
    <ligand>
        <name>Zn(2+)</name>
        <dbReference type="ChEBI" id="CHEBI:29105"/>
        <label>2</label>
    </ligand>
</feature>
<proteinExistence type="predicted"/>
<dbReference type="SUPFAM" id="SSF63992">
    <property type="entry name" value="Dipeptide transport protein"/>
    <property type="match status" value="1"/>
</dbReference>
<keyword evidence="2" id="KW-0862">Zinc</keyword>
<keyword evidence="3" id="KW-0645">Protease</keyword>
<evidence type="ECO:0000256" key="1">
    <source>
        <dbReference type="PIRSR" id="PIRSR015853-1"/>
    </source>
</evidence>
<keyword evidence="4" id="KW-1185">Reference proteome</keyword>
<keyword evidence="3" id="KW-0378">Hydrolase</keyword>
<dbReference type="EMBL" id="RHHR01000008">
    <property type="protein sequence ID" value="RNB76163.1"/>
    <property type="molecule type" value="Genomic_DNA"/>
</dbReference>
<comment type="caution">
    <text evidence="3">The sequence shown here is derived from an EMBL/GenBank/DDBJ whole genome shotgun (WGS) entry which is preliminary data.</text>
</comment>
<dbReference type="GO" id="GO:0046872">
    <property type="term" value="F:metal ion binding"/>
    <property type="evidence" value="ECO:0007669"/>
    <property type="project" value="UniProtKB-KW"/>
</dbReference>
<dbReference type="AlphaFoldDB" id="A0A3M8CKM5"/>
<feature type="binding site" evidence="2">
    <location>
        <position position="135"/>
    </location>
    <ligand>
        <name>Zn(2+)</name>
        <dbReference type="ChEBI" id="CHEBI:29105"/>
        <label>2</label>
    </ligand>
</feature>
<feature type="binding site" evidence="2">
    <location>
        <position position="8"/>
    </location>
    <ligand>
        <name>Zn(2+)</name>
        <dbReference type="ChEBI" id="CHEBI:29105"/>
        <label>2</label>
    </ligand>
</feature>
<protein>
    <submittedName>
        <fullName evidence="3">Aminopeptidase</fullName>
    </submittedName>
</protein>
<sequence length="279" mass="30086">MKVFISLDMEGISGISEWEDVIPGRRHYEAGRRLLTQDVNAAIEGALEAGATQIIVNESHGPMNNLLLEELHPAADVIRGFFKPLCMMQGIDDTCDAAFFIGYHGRAGLGEAVLNHTLSGVAIHRLVLNGKEVGEAGLNAAIAGVFNVPVVLVTGDTQTAQEVEADIPGVYTVAVKSGITGLSSLAIHPQRARELIRQTAEEALLNRSKVKPIELPKVNTIEIEFTKSQFATAVSWMPGVELIDGRTVRYQCDDMASIMPVVQAMLLLTGQVNRMITGT</sequence>
<dbReference type="PIRSF" id="PIRSF015853">
    <property type="entry name" value="Pep_DppA"/>
    <property type="match status" value="1"/>
</dbReference>
<dbReference type="InterPro" id="IPR007035">
    <property type="entry name" value="Peptidase_M55"/>
</dbReference>
<evidence type="ECO:0000313" key="4">
    <source>
        <dbReference type="Proteomes" id="UP000282028"/>
    </source>
</evidence>
<dbReference type="GO" id="GO:0004177">
    <property type="term" value="F:aminopeptidase activity"/>
    <property type="evidence" value="ECO:0007669"/>
    <property type="project" value="UniProtKB-KW"/>
</dbReference>
<organism evidence="3 4">
    <name type="scientific">Brevibacillus invocatus</name>
    <dbReference type="NCBI Taxonomy" id="173959"/>
    <lineage>
        <taxon>Bacteria</taxon>
        <taxon>Bacillati</taxon>
        <taxon>Bacillota</taxon>
        <taxon>Bacilli</taxon>
        <taxon>Bacillales</taxon>
        <taxon>Paenibacillaceae</taxon>
        <taxon>Brevibacillus</taxon>
    </lineage>
</organism>
<dbReference type="CDD" id="cd08663">
    <property type="entry name" value="DAP_dppA_1"/>
    <property type="match status" value="1"/>
</dbReference>
<dbReference type="Pfam" id="PF04951">
    <property type="entry name" value="Peptidase_M55"/>
    <property type="match status" value="1"/>
</dbReference>
<name>A0A3M8CKM5_9BACL</name>
<feature type="binding site" evidence="2">
    <location>
        <position position="10"/>
    </location>
    <ligand>
        <name>Zn(2+)</name>
        <dbReference type="ChEBI" id="CHEBI:29105"/>
        <label>1</label>
    </ligand>
</feature>
<dbReference type="InterPro" id="IPR027476">
    <property type="entry name" value="DppA_N"/>
</dbReference>
<dbReference type="RefSeq" id="WP_122907827.1">
    <property type="nucleotide sequence ID" value="NZ_CBCSBE010000002.1"/>
</dbReference>
<keyword evidence="2" id="KW-0479">Metal-binding</keyword>
<dbReference type="Gene3D" id="3.40.50.10780">
    <property type="entry name" value="Dipeptide transport protein"/>
    <property type="match status" value="1"/>
</dbReference>
<feature type="active site" description="Nucleophile" evidence="1">
    <location>
        <position position="116"/>
    </location>
</feature>
<dbReference type="InterPro" id="IPR036177">
    <property type="entry name" value="Peptidase_M55_sf"/>
</dbReference>
<accession>A0A3M8CKM5</accession>
<evidence type="ECO:0000313" key="3">
    <source>
        <dbReference type="EMBL" id="RNB76163.1"/>
    </source>
</evidence>
<feature type="binding site" evidence="2">
    <location>
        <position position="8"/>
    </location>
    <ligand>
        <name>Zn(2+)</name>
        <dbReference type="ChEBI" id="CHEBI:29105"/>
        <label>1</label>
    </ligand>
</feature>
<reference evidence="3 4" key="1">
    <citation type="submission" date="2018-10" db="EMBL/GenBank/DDBJ databases">
        <title>Phylogenomics of Brevibacillus.</title>
        <authorList>
            <person name="Dunlap C."/>
        </authorList>
    </citation>
    <scope>NUCLEOTIDE SEQUENCE [LARGE SCALE GENOMIC DNA]</scope>
    <source>
        <strain evidence="3 4">JCM 12215</strain>
    </source>
</reference>
<dbReference type="Gene3D" id="3.30.1360.130">
    <property type="entry name" value="Dipeptide transport protein"/>
    <property type="match status" value="1"/>
</dbReference>
<dbReference type="OrthoDB" id="9785420at2"/>
<dbReference type="Proteomes" id="UP000282028">
    <property type="component" value="Unassembled WGS sequence"/>
</dbReference>